<keyword evidence="3" id="KW-0645">Protease</keyword>
<feature type="domain" description="CAAX prenyl protease 2/Lysostaphin resistance protein A-like" evidence="2">
    <location>
        <begin position="144"/>
        <end position="236"/>
    </location>
</feature>
<keyword evidence="1" id="KW-0812">Transmembrane</keyword>
<feature type="transmembrane region" description="Helical" evidence="1">
    <location>
        <begin position="274"/>
        <end position="295"/>
    </location>
</feature>
<feature type="transmembrane region" description="Helical" evidence="1">
    <location>
        <begin position="33"/>
        <end position="56"/>
    </location>
</feature>
<reference evidence="3 4" key="1">
    <citation type="submission" date="2019-03" db="EMBL/GenBank/DDBJ databases">
        <title>Genome sequence of Sphingomonas sp. 17J27-24.</title>
        <authorList>
            <person name="Kim M."/>
            <person name="Maeng S."/>
            <person name="Sathiyaraj S."/>
        </authorList>
    </citation>
    <scope>NUCLEOTIDE SEQUENCE [LARGE SCALE GENOMIC DNA]</scope>
    <source>
        <strain evidence="3 4">17J27-24</strain>
    </source>
</reference>
<dbReference type="InterPro" id="IPR003675">
    <property type="entry name" value="Rce1/LyrA-like_dom"/>
</dbReference>
<dbReference type="PANTHER" id="PTHR39430">
    <property type="entry name" value="MEMBRANE-ASSOCIATED PROTEASE-RELATED"/>
    <property type="match status" value="1"/>
</dbReference>
<keyword evidence="3" id="KW-0378">Hydrolase</keyword>
<feature type="transmembrane region" description="Helical" evidence="1">
    <location>
        <begin position="76"/>
        <end position="96"/>
    </location>
</feature>
<name>A0A4Y8ZNP1_9SPHN</name>
<proteinExistence type="predicted"/>
<evidence type="ECO:0000313" key="3">
    <source>
        <dbReference type="EMBL" id="TFI57621.1"/>
    </source>
</evidence>
<protein>
    <submittedName>
        <fullName evidence="3">CPBP family intramembrane metalloprotease</fullName>
    </submittedName>
</protein>
<sequence>MRPALVADAALVQHRPVRGAGARMEAKLARPAGAAFILIVAIAAAAAIIHFVQLGFLRAIETPPMMEWDPVVQESLFTLLLFALVAAVAIAGIRLCRLAIRAGPGWPTAAVAGVAVGISGVAVALGLSALAGVIRPGDGAGAGWLLLAGTVVTLVQTGSEELYFRGWLQPTLQAGWGRWPGLAGQALGFALLHFVAGLFDPLSLLNLLLAGLWLGLLAERSGGLVLPIAAHFGWNWGETLLFGATPNPGVGSFGAILDWDLVGPPAWGGSEAGLNASLSVTFVLAALVIATASWGGRVSPIPRRG</sequence>
<keyword evidence="1" id="KW-0472">Membrane</keyword>
<dbReference type="AlphaFoldDB" id="A0A4Y8ZNP1"/>
<dbReference type="GO" id="GO:0080120">
    <property type="term" value="P:CAAX-box protein maturation"/>
    <property type="evidence" value="ECO:0007669"/>
    <property type="project" value="UniProtKB-ARBA"/>
</dbReference>
<dbReference type="Pfam" id="PF02517">
    <property type="entry name" value="Rce1-like"/>
    <property type="match status" value="1"/>
</dbReference>
<keyword evidence="1" id="KW-1133">Transmembrane helix</keyword>
<dbReference type="PANTHER" id="PTHR39430:SF1">
    <property type="entry name" value="PROTEASE"/>
    <property type="match status" value="1"/>
</dbReference>
<dbReference type="OrthoDB" id="7573544at2"/>
<organism evidence="3 4">
    <name type="scientific">Sphingomonas parva</name>
    <dbReference type="NCBI Taxonomy" id="2555898"/>
    <lineage>
        <taxon>Bacteria</taxon>
        <taxon>Pseudomonadati</taxon>
        <taxon>Pseudomonadota</taxon>
        <taxon>Alphaproteobacteria</taxon>
        <taxon>Sphingomonadales</taxon>
        <taxon>Sphingomonadaceae</taxon>
        <taxon>Sphingomonas</taxon>
    </lineage>
</organism>
<keyword evidence="4" id="KW-1185">Reference proteome</keyword>
<comment type="caution">
    <text evidence="3">The sequence shown here is derived from an EMBL/GenBank/DDBJ whole genome shotgun (WGS) entry which is preliminary data.</text>
</comment>
<feature type="transmembrane region" description="Helical" evidence="1">
    <location>
        <begin position="108"/>
        <end position="134"/>
    </location>
</feature>
<evidence type="ECO:0000259" key="2">
    <source>
        <dbReference type="Pfam" id="PF02517"/>
    </source>
</evidence>
<dbReference type="GO" id="GO:0008237">
    <property type="term" value="F:metallopeptidase activity"/>
    <property type="evidence" value="ECO:0007669"/>
    <property type="project" value="UniProtKB-KW"/>
</dbReference>
<dbReference type="EMBL" id="SPDV01000028">
    <property type="protein sequence ID" value="TFI57621.1"/>
    <property type="molecule type" value="Genomic_DNA"/>
</dbReference>
<evidence type="ECO:0000256" key="1">
    <source>
        <dbReference type="SAM" id="Phobius"/>
    </source>
</evidence>
<gene>
    <name evidence="3" type="ORF">E2493_13935</name>
</gene>
<accession>A0A4Y8ZNP1</accession>
<dbReference type="GO" id="GO:0006508">
    <property type="term" value="P:proteolysis"/>
    <property type="evidence" value="ECO:0007669"/>
    <property type="project" value="UniProtKB-KW"/>
</dbReference>
<evidence type="ECO:0000313" key="4">
    <source>
        <dbReference type="Proteomes" id="UP000298213"/>
    </source>
</evidence>
<dbReference type="RefSeq" id="WP_135087816.1">
    <property type="nucleotide sequence ID" value="NZ_SPDV01000028.1"/>
</dbReference>
<dbReference type="GO" id="GO:0004175">
    <property type="term" value="F:endopeptidase activity"/>
    <property type="evidence" value="ECO:0007669"/>
    <property type="project" value="UniProtKB-ARBA"/>
</dbReference>
<keyword evidence="3" id="KW-0482">Metalloprotease</keyword>
<dbReference type="Proteomes" id="UP000298213">
    <property type="component" value="Unassembled WGS sequence"/>
</dbReference>